<evidence type="ECO:0000313" key="2">
    <source>
        <dbReference type="EMBL" id="ASK61494.1"/>
    </source>
</evidence>
<evidence type="ECO:0000256" key="1">
    <source>
        <dbReference type="SAM" id="Coils"/>
    </source>
</evidence>
<reference evidence="2 3" key="1">
    <citation type="submission" date="2017-07" db="EMBL/GenBank/DDBJ databases">
        <title>Virgibacillus sp. LM2416.</title>
        <authorList>
            <person name="Tak E.J."/>
            <person name="Bae J.-W."/>
        </authorList>
    </citation>
    <scope>NUCLEOTIDE SEQUENCE [LARGE SCALE GENOMIC DNA]</scope>
    <source>
        <strain evidence="2 3">LM2416</strain>
    </source>
</reference>
<dbReference type="KEGG" id="vil:CFK37_04555"/>
<accession>A0A220TZM7</accession>
<dbReference type="RefSeq" id="WP_089060771.1">
    <property type="nucleotide sequence ID" value="NZ_CP022315.1"/>
</dbReference>
<keyword evidence="1" id="KW-0175">Coiled coil</keyword>
<dbReference type="Proteomes" id="UP000198312">
    <property type="component" value="Chromosome"/>
</dbReference>
<gene>
    <name evidence="2" type="ORF">CFK37_04555</name>
</gene>
<keyword evidence="3" id="KW-1185">Reference proteome</keyword>
<feature type="coiled-coil region" evidence="1">
    <location>
        <begin position="12"/>
        <end position="60"/>
    </location>
</feature>
<name>A0A220TZM7_9BACI</name>
<proteinExistence type="predicted"/>
<organism evidence="2 3">
    <name type="scientific">Virgibacillus phasianinus</name>
    <dbReference type="NCBI Taxonomy" id="2017483"/>
    <lineage>
        <taxon>Bacteria</taxon>
        <taxon>Bacillati</taxon>
        <taxon>Bacillota</taxon>
        <taxon>Bacilli</taxon>
        <taxon>Bacillales</taxon>
        <taxon>Bacillaceae</taxon>
        <taxon>Virgibacillus</taxon>
    </lineage>
</organism>
<dbReference type="EMBL" id="CP022315">
    <property type="protein sequence ID" value="ASK61494.1"/>
    <property type="molecule type" value="Genomic_DNA"/>
</dbReference>
<evidence type="ECO:0000313" key="3">
    <source>
        <dbReference type="Proteomes" id="UP000198312"/>
    </source>
</evidence>
<dbReference type="AlphaFoldDB" id="A0A220TZM7"/>
<dbReference type="SUPFAM" id="SSF57997">
    <property type="entry name" value="Tropomyosin"/>
    <property type="match status" value="1"/>
</dbReference>
<protein>
    <submittedName>
        <fullName evidence="2">Uncharacterized protein</fullName>
    </submittedName>
</protein>
<sequence>MEAKLDAILRSLEGLRKEQDGFEKKLESFEGKLNNFKSRMNEFESKIESLDRKLDNFMVETGNGYKFVKLDRHKALYEMIGHRNQNHIYRHH</sequence>
<dbReference type="Gene3D" id="1.20.5.170">
    <property type="match status" value="1"/>
</dbReference>
<dbReference type="OrthoDB" id="2963161at2"/>